<dbReference type="Gene3D" id="3.40.1440.10">
    <property type="entry name" value="GIY-YIG endonuclease"/>
    <property type="match status" value="2"/>
</dbReference>
<evidence type="ECO:0000259" key="1">
    <source>
        <dbReference type="PROSITE" id="PS50164"/>
    </source>
</evidence>
<dbReference type="InterPro" id="IPR000305">
    <property type="entry name" value="GIY-YIG_endonuc"/>
</dbReference>
<sequence>MVNYQNGKIYKIVSNQTIEVYVGSTTDELKSRFSGHKSAYKQYQNKKTHYVSSFELMKYDDASIILIENYPCDSKQELHKKEQDCKNNTPNCINKYNAISNNKWSRRTNFKDGKIYKLFSPKNPKCYVGSTCKKLNARFVQHKAQFKMYINEKDGYMTADELLKYEDCIIELIENFPCESETELLNREAFWIRKFDCVNRTIPTRTEKEYYHDTKHLKKEYYKNKSKKYREKYKDEIKIKKKKYAENNKEVLKDKRKIHYEKNKEHELEANKKYREQNKEELACKSKMYREENKEIIRLKKKTYYDNNHTKMIEEKKKYWNENKERLNKKQSERIKCDCGMTSMRSNMIRHKKTQRHLDLIEKLNT</sequence>
<name>A0A1V0SJS1_9VIRU</name>
<feature type="domain" description="GIY-YIG" evidence="1">
    <location>
        <begin position="111"/>
        <end position="208"/>
    </location>
</feature>
<dbReference type="SUPFAM" id="SSF82771">
    <property type="entry name" value="GIY-YIG endonuclease"/>
    <property type="match status" value="2"/>
</dbReference>
<dbReference type="PROSITE" id="PS50164">
    <property type="entry name" value="GIY_YIG"/>
    <property type="match status" value="1"/>
</dbReference>
<organism evidence="2">
    <name type="scientific">Klosneuvirus KNV1</name>
    <dbReference type="NCBI Taxonomy" id="1977640"/>
    <lineage>
        <taxon>Viruses</taxon>
        <taxon>Varidnaviria</taxon>
        <taxon>Bamfordvirae</taxon>
        <taxon>Nucleocytoviricota</taxon>
        <taxon>Megaviricetes</taxon>
        <taxon>Imitervirales</taxon>
        <taxon>Mimiviridae</taxon>
        <taxon>Klosneuvirinae</taxon>
        <taxon>Klosneuvirus</taxon>
    </lineage>
</organism>
<dbReference type="EMBL" id="KY684110">
    <property type="protein sequence ID" value="ARF11975.1"/>
    <property type="molecule type" value="Genomic_DNA"/>
</dbReference>
<proteinExistence type="predicted"/>
<gene>
    <name evidence="2" type="ORF">Klosneuvirus_3_110</name>
</gene>
<evidence type="ECO:0000313" key="2">
    <source>
        <dbReference type="EMBL" id="ARF11975.1"/>
    </source>
</evidence>
<dbReference type="SMART" id="SM00465">
    <property type="entry name" value="GIYc"/>
    <property type="match status" value="2"/>
</dbReference>
<accession>A0A1V0SJS1</accession>
<dbReference type="InterPro" id="IPR035901">
    <property type="entry name" value="GIY-YIG_endonuc_sf"/>
</dbReference>
<reference evidence="2" key="1">
    <citation type="journal article" date="2017" name="Science">
        <title>Giant viruses with an expanded complement of translation system components.</title>
        <authorList>
            <person name="Schulz F."/>
            <person name="Yutin N."/>
            <person name="Ivanova N.N."/>
            <person name="Ortega D.R."/>
            <person name="Lee T.K."/>
            <person name="Vierheilig J."/>
            <person name="Daims H."/>
            <person name="Horn M."/>
            <person name="Wagner M."/>
            <person name="Jensen G.J."/>
            <person name="Kyrpides N.C."/>
            <person name="Koonin E.V."/>
            <person name="Woyke T."/>
        </authorList>
    </citation>
    <scope>NUCLEOTIDE SEQUENCE</scope>
    <source>
        <strain evidence="2">KNV1</strain>
    </source>
</reference>
<protein>
    <recommendedName>
        <fullName evidence="1">GIY-YIG domain-containing protein</fullName>
    </recommendedName>
</protein>